<evidence type="ECO:0000256" key="17">
    <source>
        <dbReference type="ARBA" id="ARBA00032324"/>
    </source>
</evidence>
<comment type="subcellular location">
    <subcellularLocation>
        <location evidence="2 19 20">Cytoplasm</location>
    </subcellularLocation>
</comment>
<evidence type="ECO:0000256" key="13">
    <source>
        <dbReference type="ARBA" id="ARBA00022984"/>
    </source>
</evidence>
<evidence type="ECO:0000256" key="8">
    <source>
        <dbReference type="ARBA" id="ARBA00022598"/>
    </source>
</evidence>
<dbReference type="InterPro" id="IPR036565">
    <property type="entry name" value="Mur-like_cat_sf"/>
</dbReference>
<dbReference type="InterPro" id="IPR000253">
    <property type="entry name" value="FHA_dom"/>
</dbReference>
<evidence type="ECO:0000256" key="20">
    <source>
        <dbReference type="RuleBase" id="RU003664"/>
    </source>
</evidence>
<keyword evidence="15 19" id="KW-0961">Cell wall biogenesis/degradation</keyword>
<evidence type="ECO:0000256" key="9">
    <source>
        <dbReference type="ARBA" id="ARBA00022618"/>
    </source>
</evidence>
<dbReference type="AlphaFoldDB" id="A0A6N7VFL4"/>
<keyword evidence="8 19" id="KW-0436">Ligase</keyword>
<evidence type="ECO:0000259" key="21">
    <source>
        <dbReference type="PROSITE" id="PS50006"/>
    </source>
</evidence>
<comment type="similarity">
    <text evidence="4 19">Belongs to the MurCDEF family.</text>
</comment>
<dbReference type="SUPFAM" id="SSF51984">
    <property type="entry name" value="MurCD N-terminal domain"/>
    <property type="match status" value="1"/>
</dbReference>
<gene>
    <name evidence="19 22" type="primary">murD</name>
    <name evidence="22" type="ORF">FYJ26_07400</name>
</gene>
<name>A0A6N7VFL4_9FIRM</name>
<dbReference type="PANTHER" id="PTHR43692:SF1">
    <property type="entry name" value="UDP-N-ACETYLMURAMOYLALANINE--D-GLUTAMATE LIGASE"/>
    <property type="match status" value="1"/>
</dbReference>
<dbReference type="GO" id="GO:0071555">
    <property type="term" value="P:cell wall organization"/>
    <property type="evidence" value="ECO:0007669"/>
    <property type="project" value="UniProtKB-KW"/>
</dbReference>
<dbReference type="GO" id="GO:0008764">
    <property type="term" value="F:UDP-N-acetylmuramoylalanine-D-glutamate ligase activity"/>
    <property type="evidence" value="ECO:0007669"/>
    <property type="project" value="UniProtKB-UniRule"/>
</dbReference>
<reference evidence="22 23" key="1">
    <citation type="submission" date="2019-08" db="EMBL/GenBank/DDBJ databases">
        <title>In-depth cultivation of the pig gut microbiome towards novel bacterial diversity and tailored functional studies.</title>
        <authorList>
            <person name="Wylensek D."/>
            <person name="Hitch T.C.A."/>
            <person name="Clavel T."/>
        </authorList>
    </citation>
    <scope>NUCLEOTIDE SEQUENCE [LARGE SCALE GENOMIC DNA]</scope>
    <source>
        <strain evidence="22 23">WCA-380-WT-2B</strain>
    </source>
</reference>
<dbReference type="InterPro" id="IPR018109">
    <property type="entry name" value="Folylpolyglutamate_synth_CS"/>
</dbReference>
<dbReference type="PROSITE" id="PS01011">
    <property type="entry name" value="FOLYLPOLYGLU_SYNT_1"/>
    <property type="match status" value="1"/>
</dbReference>
<organism evidence="22 23">
    <name type="scientific">Anaerococcus porci</name>
    <dbReference type="NCBI Taxonomy" id="2652269"/>
    <lineage>
        <taxon>Bacteria</taxon>
        <taxon>Bacillati</taxon>
        <taxon>Bacillota</taxon>
        <taxon>Tissierellia</taxon>
        <taxon>Tissierellales</taxon>
        <taxon>Peptoniphilaceae</taxon>
        <taxon>Anaerococcus</taxon>
    </lineage>
</organism>
<dbReference type="NCBIfam" id="TIGR01087">
    <property type="entry name" value="murD"/>
    <property type="match status" value="1"/>
</dbReference>
<dbReference type="PROSITE" id="PS50006">
    <property type="entry name" value="FHA_DOMAIN"/>
    <property type="match status" value="1"/>
</dbReference>
<dbReference type="PANTHER" id="PTHR43692">
    <property type="entry name" value="UDP-N-ACETYLMURAMOYLALANINE--D-GLUTAMATE LIGASE"/>
    <property type="match status" value="1"/>
</dbReference>
<dbReference type="HAMAP" id="MF_00639">
    <property type="entry name" value="MurD"/>
    <property type="match status" value="1"/>
</dbReference>
<keyword evidence="10 19" id="KW-0547">Nucleotide-binding</keyword>
<dbReference type="InterPro" id="IPR005762">
    <property type="entry name" value="MurD"/>
</dbReference>
<dbReference type="InterPro" id="IPR004101">
    <property type="entry name" value="Mur_ligase_C"/>
</dbReference>
<evidence type="ECO:0000256" key="1">
    <source>
        <dbReference type="ARBA" id="ARBA00002734"/>
    </source>
</evidence>
<evidence type="ECO:0000256" key="12">
    <source>
        <dbReference type="ARBA" id="ARBA00022960"/>
    </source>
</evidence>
<evidence type="ECO:0000256" key="5">
    <source>
        <dbReference type="ARBA" id="ARBA00012212"/>
    </source>
</evidence>
<sequence>MKKVLVYGLGITGISTVKTLASKGYKVYTFDKLKKEDDRLKGYDYSPISDVKKEDKFDFVVKSPGIKPDDEIVKVLEKNNEIISDIELSYRIFNNKEFLAVTGTNGKTTTTSLISHILNESGKRAIAVGNIGEGILWQMYKNEAVFVEEVSSFQLHNTKFYKPHIGIILNITPDHIDWHKSEENYIKDKLSIARNQDQKDYIIINHDDKILSKNKENFNANIYEFSTKDKISNGIYLDGDDIVLNIDEPIKLFSRNDLKIVGNHNISNAMAAVLALYLYGIDINEIVKYIKTFKAISHRLEFVTEINNVKFFDDSKATNVDSAIKALESFDKNVILIAGGYDKNIDYRPLFESSSKKIKAIILIGQTKNILKSVSEDYGIKYFIEDTMKDAVDRAFMIMKKNDIVLLSPASASWDMYKSFEERGNDFKNLVKEREPR</sequence>
<dbReference type="InterPro" id="IPR036615">
    <property type="entry name" value="Mur_ligase_C_dom_sf"/>
</dbReference>
<protein>
    <recommendedName>
        <fullName evidence="6 19">UDP-N-acetylmuramoylalanine--D-glutamate ligase</fullName>
        <ecNumber evidence="5 19">6.3.2.9</ecNumber>
    </recommendedName>
    <alternativeName>
        <fullName evidence="17 19">D-glutamic acid-adding enzyme</fullName>
    </alternativeName>
    <alternativeName>
        <fullName evidence="16 19">UDP-N-acetylmuramoyl-L-alanyl-D-glutamate synthetase</fullName>
    </alternativeName>
</protein>
<accession>A0A6N7VFL4</accession>
<keyword evidence="12 19" id="KW-0133">Cell shape</keyword>
<keyword evidence="13 19" id="KW-0573">Peptidoglycan synthesis</keyword>
<evidence type="ECO:0000256" key="2">
    <source>
        <dbReference type="ARBA" id="ARBA00004496"/>
    </source>
</evidence>
<keyword evidence="14 19" id="KW-0131">Cell cycle</keyword>
<keyword evidence="7 19" id="KW-0963">Cytoplasm</keyword>
<evidence type="ECO:0000313" key="22">
    <source>
        <dbReference type="EMBL" id="MSS78225.1"/>
    </source>
</evidence>
<dbReference type="GO" id="GO:0008360">
    <property type="term" value="P:regulation of cell shape"/>
    <property type="evidence" value="ECO:0007669"/>
    <property type="project" value="UniProtKB-KW"/>
</dbReference>
<dbReference type="InterPro" id="IPR013221">
    <property type="entry name" value="Mur_ligase_cen"/>
</dbReference>
<dbReference type="Gene3D" id="3.40.1190.10">
    <property type="entry name" value="Mur-like, catalytic domain"/>
    <property type="match status" value="1"/>
</dbReference>
<dbReference type="Proteomes" id="UP000441925">
    <property type="component" value="Unassembled WGS sequence"/>
</dbReference>
<evidence type="ECO:0000256" key="18">
    <source>
        <dbReference type="ARBA" id="ARBA00047632"/>
    </source>
</evidence>
<comment type="function">
    <text evidence="1 19 20">Cell wall formation. Catalyzes the addition of glutamate to the nucleotide precursor UDP-N-acetylmuramoyl-L-alanine (UMA).</text>
</comment>
<dbReference type="Gene3D" id="3.40.50.720">
    <property type="entry name" value="NAD(P)-binding Rossmann-like Domain"/>
    <property type="match status" value="1"/>
</dbReference>
<evidence type="ECO:0000256" key="16">
    <source>
        <dbReference type="ARBA" id="ARBA00030398"/>
    </source>
</evidence>
<dbReference type="GO" id="GO:0051301">
    <property type="term" value="P:cell division"/>
    <property type="evidence" value="ECO:0007669"/>
    <property type="project" value="UniProtKB-KW"/>
</dbReference>
<feature type="binding site" evidence="19">
    <location>
        <begin position="103"/>
        <end position="109"/>
    </location>
    <ligand>
        <name>ATP</name>
        <dbReference type="ChEBI" id="CHEBI:30616"/>
    </ligand>
</feature>
<dbReference type="GO" id="GO:0009252">
    <property type="term" value="P:peptidoglycan biosynthetic process"/>
    <property type="evidence" value="ECO:0007669"/>
    <property type="project" value="UniProtKB-UniRule"/>
</dbReference>
<dbReference type="EMBL" id="VULQ01000008">
    <property type="protein sequence ID" value="MSS78225.1"/>
    <property type="molecule type" value="Genomic_DNA"/>
</dbReference>
<dbReference type="Pfam" id="PF08245">
    <property type="entry name" value="Mur_ligase_M"/>
    <property type="match status" value="1"/>
</dbReference>
<proteinExistence type="inferred from homology"/>
<dbReference type="SUPFAM" id="SSF53244">
    <property type="entry name" value="MurD-like peptide ligases, peptide-binding domain"/>
    <property type="match status" value="1"/>
</dbReference>
<keyword evidence="9 19" id="KW-0132">Cell division</keyword>
<dbReference type="UniPathway" id="UPA00219"/>
<evidence type="ECO:0000313" key="23">
    <source>
        <dbReference type="Proteomes" id="UP000441925"/>
    </source>
</evidence>
<evidence type="ECO:0000256" key="3">
    <source>
        <dbReference type="ARBA" id="ARBA00004752"/>
    </source>
</evidence>
<evidence type="ECO:0000256" key="7">
    <source>
        <dbReference type="ARBA" id="ARBA00022490"/>
    </source>
</evidence>
<evidence type="ECO:0000256" key="10">
    <source>
        <dbReference type="ARBA" id="ARBA00022741"/>
    </source>
</evidence>
<evidence type="ECO:0000256" key="14">
    <source>
        <dbReference type="ARBA" id="ARBA00023306"/>
    </source>
</evidence>
<dbReference type="GO" id="GO:0004326">
    <property type="term" value="F:tetrahydrofolylpolyglutamate synthase activity"/>
    <property type="evidence" value="ECO:0007669"/>
    <property type="project" value="InterPro"/>
</dbReference>
<evidence type="ECO:0000256" key="6">
    <source>
        <dbReference type="ARBA" id="ARBA00015655"/>
    </source>
</evidence>
<feature type="domain" description="FHA" evidence="21">
    <location>
        <begin position="190"/>
        <end position="242"/>
    </location>
</feature>
<comment type="pathway">
    <text evidence="3 19 20">Cell wall biogenesis; peptidoglycan biosynthesis.</text>
</comment>
<dbReference type="SUPFAM" id="SSF53623">
    <property type="entry name" value="MurD-like peptide ligases, catalytic domain"/>
    <property type="match status" value="1"/>
</dbReference>
<evidence type="ECO:0000256" key="19">
    <source>
        <dbReference type="HAMAP-Rule" id="MF_00639"/>
    </source>
</evidence>
<comment type="catalytic activity">
    <reaction evidence="18 19 20">
        <text>UDP-N-acetyl-alpha-D-muramoyl-L-alanine + D-glutamate + ATP = UDP-N-acetyl-alpha-D-muramoyl-L-alanyl-D-glutamate + ADP + phosphate + H(+)</text>
        <dbReference type="Rhea" id="RHEA:16429"/>
        <dbReference type="ChEBI" id="CHEBI:15378"/>
        <dbReference type="ChEBI" id="CHEBI:29986"/>
        <dbReference type="ChEBI" id="CHEBI:30616"/>
        <dbReference type="ChEBI" id="CHEBI:43474"/>
        <dbReference type="ChEBI" id="CHEBI:83898"/>
        <dbReference type="ChEBI" id="CHEBI:83900"/>
        <dbReference type="ChEBI" id="CHEBI:456216"/>
        <dbReference type="EC" id="6.3.2.9"/>
    </reaction>
</comment>
<comment type="caution">
    <text evidence="22">The sequence shown here is derived from an EMBL/GenBank/DDBJ whole genome shotgun (WGS) entry which is preliminary data.</text>
</comment>
<evidence type="ECO:0000256" key="11">
    <source>
        <dbReference type="ARBA" id="ARBA00022840"/>
    </source>
</evidence>
<dbReference type="Pfam" id="PF02875">
    <property type="entry name" value="Mur_ligase_C"/>
    <property type="match status" value="1"/>
</dbReference>
<keyword evidence="11 19" id="KW-0067">ATP-binding</keyword>
<dbReference type="GO" id="GO:0005524">
    <property type="term" value="F:ATP binding"/>
    <property type="evidence" value="ECO:0007669"/>
    <property type="project" value="UniProtKB-UniRule"/>
</dbReference>
<evidence type="ECO:0000256" key="4">
    <source>
        <dbReference type="ARBA" id="ARBA00010416"/>
    </source>
</evidence>
<dbReference type="EC" id="6.3.2.9" evidence="5 19"/>
<keyword evidence="23" id="KW-1185">Reference proteome</keyword>
<dbReference type="RefSeq" id="WP_154541123.1">
    <property type="nucleotide sequence ID" value="NZ_VULQ01000008.1"/>
</dbReference>
<dbReference type="Gene3D" id="3.90.190.20">
    <property type="entry name" value="Mur ligase, C-terminal domain"/>
    <property type="match status" value="1"/>
</dbReference>
<evidence type="ECO:0000256" key="15">
    <source>
        <dbReference type="ARBA" id="ARBA00023316"/>
    </source>
</evidence>
<dbReference type="GO" id="GO:0005737">
    <property type="term" value="C:cytoplasm"/>
    <property type="evidence" value="ECO:0007669"/>
    <property type="project" value="UniProtKB-SubCell"/>
</dbReference>